<sequence length="243" mass="27174">MSNQHWQDDLQNDEQELTAYHLGEPCDEKTIRARLQTDDAFAALSESIQRTLRVFSAEPVPAPDTHAAWQHLRNSLPVLERTQKTRFWQQFVLVPAGIIAAVLVVAAFFVPRLLRKPAMPDEAGVIQLRPPATNVATQDVSNHLDSAERWLTVVNHATAPLDEQTQAEGERLLTSNAVYLRDARSRGDLPDAFALERLGRVLTSAHNAGESGVQLRVEMNTDGLLFDLRILRQNHSHLTGEPQ</sequence>
<evidence type="ECO:0000313" key="3">
    <source>
        <dbReference type="Proteomes" id="UP000182427"/>
    </source>
</evidence>
<proteinExistence type="predicted"/>
<keyword evidence="3" id="KW-1185">Reference proteome</keyword>
<keyword evidence="1" id="KW-0472">Membrane</keyword>
<dbReference type="EMBL" id="LT629690">
    <property type="protein sequence ID" value="SDE84931.1"/>
    <property type="molecule type" value="Genomic_DNA"/>
</dbReference>
<gene>
    <name evidence="2" type="ORF">SAMN05444167_0623</name>
</gene>
<dbReference type="AlphaFoldDB" id="A0A1G7G9Y9"/>
<feature type="transmembrane region" description="Helical" evidence="1">
    <location>
        <begin position="87"/>
        <end position="110"/>
    </location>
</feature>
<keyword evidence="1" id="KW-1133">Transmembrane helix</keyword>
<reference evidence="2 3" key="1">
    <citation type="submission" date="2016-10" db="EMBL/GenBank/DDBJ databases">
        <authorList>
            <person name="de Groot N.N."/>
        </authorList>
    </citation>
    <scope>NUCLEOTIDE SEQUENCE [LARGE SCALE GENOMIC DNA]</scope>
    <source>
        <strain evidence="2 3">GAS232</strain>
    </source>
</reference>
<organism evidence="2 3">
    <name type="scientific">Terriglobus roseus</name>
    <dbReference type="NCBI Taxonomy" id="392734"/>
    <lineage>
        <taxon>Bacteria</taxon>
        <taxon>Pseudomonadati</taxon>
        <taxon>Acidobacteriota</taxon>
        <taxon>Terriglobia</taxon>
        <taxon>Terriglobales</taxon>
        <taxon>Acidobacteriaceae</taxon>
        <taxon>Terriglobus</taxon>
    </lineage>
</organism>
<keyword evidence="1" id="KW-0812">Transmembrane</keyword>
<dbReference type="OrthoDB" id="117485at2"/>
<protein>
    <submittedName>
        <fullName evidence="2">Uncharacterized protein</fullName>
    </submittedName>
</protein>
<dbReference type="RefSeq" id="WP_083343862.1">
    <property type="nucleotide sequence ID" value="NZ_LT629690.1"/>
</dbReference>
<evidence type="ECO:0000313" key="2">
    <source>
        <dbReference type="EMBL" id="SDE84931.1"/>
    </source>
</evidence>
<evidence type="ECO:0000256" key="1">
    <source>
        <dbReference type="SAM" id="Phobius"/>
    </source>
</evidence>
<name>A0A1G7G9Y9_9BACT</name>
<accession>A0A1G7G9Y9</accession>
<dbReference type="Proteomes" id="UP000182427">
    <property type="component" value="Chromosome I"/>
</dbReference>